<reference evidence="2" key="1">
    <citation type="journal article" date="2024" name="Front. Bioeng. Biotechnol.">
        <title>Genome-scale model development and genomic sequencing of the oleaginous clade Lipomyces.</title>
        <authorList>
            <person name="Czajka J.J."/>
            <person name="Han Y."/>
            <person name="Kim J."/>
            <person name="Mondo S.J."/>
            <person name="Hofstad B.A."/>
            <person name="Robles A."/>
            <person name="Haridas S."/>
            <person name="Riley R."/>
            <person name="LaButti K."/>
            <person name="Pangilinan J."/>
            <person name="Andreopoulos W."/>
            <person name="Lipzen A."/>
            <person name="Yan J."/>
            <person name="Wang M."/>
            <person name="Ng V."/>
            <person name="Grigoriev I.V."/>
            <person name="Spatafora J.W."/>
            <person name="Magnuson J.K."/>
            <person name="Baker S.E."/>
            <person name="Pomraning K.R."/>
        </authorList>
    </citation>
    <scope>NUCLEOTIDE SEQUENCE [LARGE SCALE GENOMIC DNA]</scope>
    <source>
        <strain evidence="2">CBS 10300</strain>
    </source>
</reference>
<dbReference type="Proteomes" id="UP001489719">
    <property type="component" value="Unassembled WGS sequence"/>
</dbReference>
<dbReference type="EMBL" id="MU970202">
    <property type="protein sequence ID" value="KAK9319288.1"/>
    <property type="molecule type" value="Genomic_DNA"/>
</dbReference>
<evidence type="ECO:0000313" key="2">
    <source>
        <dbReference type="Proteomes" id="UP001489719"/>
    </source>
</evidence>
<protein>
    <submittedName>
        <fullName evidence="1">Uncharacterized protein</fullName>
    </submittedName>
</protein>
<comment type="caution">
    <text evidence="1">The sequence shown here is derived from an EMBL/GenBank/DDBJ whole genome shotgun (WGS) entry which is preliminary data.</text>
</comment>
<proteinExistence type="predicted"/>
<accession>A0ACC3TDK9</accession>
<name>A0ACC3TDK9_9ASCO</name>
<sequence length="171" mass="18947">MEHSELLDTIRYERVLQVLEEEGAKSPRLQYDGTRKAAILFAVPSPLHGEMVGQLLGKIAYEVKMMPGLDASTKRHLSSTIRNTRDTGDTSTTRNGDSALRYLTREETGPMANHTSMIAVEVGLSQTYPSLRALYHLQFLRSAAESELRFSSSKLAVANGHQPNTTRQSGQ</sequence>
<evidence type="ECO:0000313" key="1">
    <source>
        <dbReference type="EMBL" id="KAK9319288.1"/>
    </source>
</evidence>
<organism evidence="1 2">
    <name type="scientific">Lipomyces orientalis</name>
    <dbReference type="NCBI Taxonomy" id="1233043"/>
    <lineage>
        <taxon>Eukaryota</taxon>
        <taxon>Fungi</taxon>
        <taxon>Dikarya</taxon>
        <taxon>Ascomycota</taxon>
        <taxon>Saccharomycotina</taxon>
        <taxon>Lipomycetes</taxon>
        <taxon>Lipomycetales</taxon>
        <taxon>Lipomycetaceae</taxon>
        <taxon>Lipomyces</taxon>
    </lineage>
</organism>
<keyword evidence="2" id="KW-1185">Reference proteome</keyword>
<gene>
    <name evidence="1" type="ORF">V1517DRAFT_341855</name>
</gene>